<feature type="chain" id="PRO_5007296919" description="UNC-45/Cro1/She4 central domain-containing protein" evidence="3">
    <location>
        <begin position="22"/>
        <end position="1166"/>
    </location>
</feature>
<evidence type="ECO:0000313" key="5">
    <source>
        <dbReference type="EMBL" id="KXS93456.1"/>
    </source>
</evidence>
<dbReference type="GO" id="GO:0051879">
    <property type="term" value="F:Hsp90 protein binding"/>
    <property type="evidence" value="ECO:0007669"/>
    <property type="project" value="TreeGrafter"/>
</dbReference>
<dbReference type="Pfam" id="PF00067">
    <property type="entry name" value="p450"/>
    <property type="match status" value="2"/>
</dbReference>
<comment type="subcellular location">
    <subcellularLocation>
        <location evidence="1">Cytoplasm</location>
    </subcellularLocation>
</comment>
<dbReference type="Gene3D" id="1.25.10.10">
    <property type="entry name" value="Leucine-rich Repeat Variant"/>
    <property type="match status" value="1"/>
</dbReference>
<dbReference type="SUPFAM" id="SSF48264">
    <property type="entry name" value="Cytochrome P450"/>
    <property type="match status" value="1"/>
</dbReference>
<dbReference type="STRING" id="113226.A0A139GTD3"/>
<dbReference type="GO" id="GO:0004497">
    <property type="term" value="F:monooxygenase activity"/>
    <property type="evidence" value="ECO:0007669"/>
    <property type="project" value="InterPro"/>
</dbReference>
<dbReference type="Pfam" id="PF11701">
    <property type="entry name" value="UNC45-central"/>
    <property type="match status" value="1"/>
</dbReference>
<evidence type="ECO:0000259" key="4">
    <source>
        <dbReference type="Pfam" id="PF11701"/>
    </source>
</evidence>
<keyword evidence="2" id="KW-0963">Cytoplasm</keyword>
<evidence type="ECO:0000313" key="6">
    <source>
        <dbReference type="Proteomes" id="UP000073492"/>
    </source>
</evidence>
<dbReference type="GO" id="GO:0005506">
    <property type="term" value="F:iron ion binding"/>
    <property type="evidence" value="ECO:0007669"/>
    <property type="project" value="InterPro"/>
</dbReference>
<dbReference type="InterPro" id="IPR011989">
    <property type="entry name" value="ARM-like"/>
</dbReference>
<dbReference type="InterPro" id="IPR001128">
    <property type="entry name" value="Cyt_P450"/>
</dbReference>
<feature type="signal peptide" evidence="3">
    <location>
        <begin position="1"/>
        <end position="21"/>
    </location>
</feature>
<reference evidence="5 6" key="1">
    <citation type="submission" date="2015-07" db="EMBL/GenBank/DDBJ databases">
        <title>Comparative genomics of the Sigatoka disease complex on banana suggests a link between parallel evolutionary changes in Pseudocercospora fijiensis and Pseudocercospora eumusae and increased virulence on the banana host.</title>
        <authorList>
            <person name="Chang T.-C."/>
            <person name="Salvucci A."/>
            <person name="Crous P.W."/>
            <person name="Stergiopoulos I."/>
        </authorList>
    </citation>
    <scope>NUCLEOTIDE SEQUENCE [LARGE SCALE GENOMIC DNA]</scope>
    <source>
        <strain evidence="5 6">CBS 116634</strain>
    </source>
</reference>
<comment type="caution">
    <text evidence="5">The sequence shown here is derived from an EMBL/GenBank/DDBJ whole genome shotgun (WGS) entry which is preliminary data.</text>
</comment>
<dbReference type="GO" id="GO:0005737">
    <property type="term" value="C:cytoplasm"/>
    <property type="evidence" value="ECO:0007669"/>
    <property type="project" value="UniProtKB-SubCell"/>
</dbReference>
<gene>
    <name evidence="5" type="ORF">AC579_8836</name>
</gene>
<dbReference type="GO" id="GO:0016705">
    <property type="term" value="F:oxidoreductase activity, acting on paired donors, with incorporation or reduction of molecular oxygen"/>
    <property type="evidence" value="ECO:0007669"/>
    <property type="project" value="InterPro"/>
</dbReference>
<dbReference type="PANTHER" id="PTHR45994:SF1">
    <property type="entry name" value="FI21225P1"/>
    <property type="match status" value="1"/>
</dbReference>
<evidence type="ECO:0000256" key="1">
    <source>
        <dbReference type="ARBA" id="ARBA00004496"/>
    </source>
</evidence>
<dbReference type="InterPro" id="IPR024660">
    <property type="entry name" value="UCS_central_dom"/>
</dbReference>
<accession>A0A139GTD3</accession>
<dbReference type="EMBL" id="LFZO01001272">
    <property type="protein sequence ID" value="KXS93456.1"/>
    <property type="molecule type" value="Genomic_DNA"/>
</dbReference>
<protein>
    <recommendedName>
        <fullName evidence="4">UNC-45/Cro1/She4 central domain-containing protein</fullName>
    </recommendedName>
</protein>
<dbReference type="AlphaFoldDB" id="A0A139GTD3"/>
<evidence type="ECO:0000256" key="2">
    <source>
        <dbReference type="ARBA" id="ARBA00022490"/>
    </source>
</evidence>
<dbReference type="SUPFAM" id="SSF48371">
    <property type="entry name" value="ARM repeat"/>
    <property type="match status" value="1"/>
</dbReference>
<feature type="domain" description="UNC-45/Cro1/She4 central" evidence="4">
    <location>
        <begin position="578"/>
        <end position="736"/>
    </location>
</feature>
<dbReference type="OrthoDB" id="5574718at2759"/>
<dbReference type="InterPro" id="IPR036396">
    <property type="entry name" value="Cyt_P450_sf"/>
</dbReference>
<keyword evidence="6" id="KW-1185">Reference proteome</keyword>
<evidence type="ECO:0000256" key="3">
    <source>
        <dbReference type="SAM" id="SignalP"/>
    </source>
</evidence>
<dbReference type="InterPro" id="IPR016024">
    <property type="entry name" value="ARM-type_fold"/>
</dbReference>
<dbReference type="Gene3D" id="1.25.10.100">
    <property type="match status" value="1"/>
</dbReference>
<proteinExistence type="predicted"/>
<sequence>MAEVALVGAVVLFIAVYTVRAYHLSPPCPIPGPILARFTRLWYALHAHRGHIEQDLSALHTKYGKIVRIAPHEYSIDDPEAAKIIYGRGSRFRKADFYAASERPGHPNLFSQRDAAQHDQDRKKYNYAYTMSAMVSYEKYVDDCIELLSQRLSEQKGIVDMAWWLHCFAFDVIGAITFSKRFGFLDAGEDVHRLIETVHGNAFCHFFAENEVVGINPYVAHRNKHVFGKDADVFRPERWLEQSNKAEMEKCLMALGMGSRSCIGRNVALLEMGKAVPELLKRFEFELLDENKWSTRNWLFMMPEKLELRVKERIVLVIVNLITGRAPYDDLDVAKSLGSWILAVTGSSRGHNIIGITMSSNSAEARVSELISKSQQHADAGELQKAFEALKEASHLEPENSHVKHALLSLQKREATGDFLDLLQSYLGSGPESEGQQALHALRQKNLPEHEAEQALSLLLHPSRNAHLLDTLTGTLIYRSVDAKRLLVTKFKNPITTLFDQLYERGPESLKAFAALPFDDSLWSSKHDQACAQRDIFRLCMAELIDVDIDYPERFMQIVARQLGIAPDNVNTLLDGDVFEIIFNCLDIRSRPALRQQAMLATSKALEVTKEKGEQIFGQYLATKVGKQTNDDLIMAFSAAAAIFPMIPAVAAQMFMTDGFVQQLVPNLEKNSEAASQGQRKSRTLEQAALELLSAACVDKNCREAIDRYCSPWLRDLSEEREGTHTALSALVLAKINSASPDEVTQKLADLVLVNEPNKDQAIEGLAYTTLQPKVKEDIVSNANLLKRLVVALTDRSSAAFGCLTIFSNLTTYRPTKTAEQKKIEQLKAYANQSKPEADDPFDNDSCVTARARKLLDADIVPALIASCKQTSSPSNIAMVVRTLLSLSREQKHRAKMVQQGSVKLLLQIRERIVKTDKSTPEASIIERNASHALARLLISVNPSHIFTANLPASSAVSALLPLLSYDTDSEQRDLLPTFESLLALTNLASMEDPTARDLMIRLSFDRLEDLFFSSNTLVQRASVELVCNLMASPSGIAKLADGSKDANRRLHVLLALTDVEDLATRRAAGGALAMLTEWDSAVEAVLNKDKGIQRLVDMCADESEELRHRGFVCLANVVNAPGQTGERGVKALKDAQAVEMLKQALRNSKNQEVMSLGVEVLKKLQ</sequence>
<name>A0A139GTD3_9PEZI</name>
<organism evidence="5 6">
    <name type="scientific">Pseudocercospora musae</name>
    <dbReference type="NCBI Taxonomy" id="113226"/>
    <lineage>
        <taxon>Eukaryota</taxon>
        <taxon>Fungi</taxon>
        <taxon>Dikarya</taxon>
        <taxon>Ascomycota</taxon>
        <taxon>Pezizomycotina</taxon>
        <taxon>Dothideomycetes</taxon>
        <taxon>Dothideomycetidae</taxon>
        <taxon>Mycosphaerellales</taxon>
        <taxon>Mycosphaerellaceae</taxon>
        <taxon>Pseudocercospora</taxon>
    </lineage>
</organism>
<dbReference type="GO" id="GO:0020037">
    <property type="term" value="F:heme binding"/>
    <property type="evidence" value="ECO:0007669"/>
    <property type="project" value="InterPro"/>
</dbReference>
<keyword evidence="3" id="KW-0732">Signal</keyword>
<dbReference type="PANTHER" id="PTHR45994">
    <property type="entry name" value="FI21225P1"/>
    <property type="match status" value="1"/>
</dbReference>
<dbReference type="Proteomes" id="UP000073492">
    <property type="component" value="Unassembled WGS sequence"/>
</dbReference>
<dbReference type="Gene3D" id="1.10.630.10">
    <property type="entry name" value="Cytochrome P450"/>
    <property type="match status" value="2"/>
</dbReference>